<keyword evidence="3" id="KW-0050">Antiport</keyword>
<organism evidence="10">
    <name type="scientific">Hordeum vulgare subsp. vulgare</name>
    <name type="common">Domesticated barley</name>
    <dbReference type="NCBI Taxonomy" id="112509"/>
    <lineage>
        <taxon>Eukaryota</taxon>
        <taxon>Viridiplantae</taxon>
        <taxon>Streptophyta</taxon>
        <taxon>Embryophyta</taxon>
        <taxon>Tracheophyta</taxon>
        <taxon>Spermatophyta</taxon>
        <taxon>Magnoliopsida</taxon>
        <taxon>Liliopsida</taxon>
        <taxon>Poales</taxon>
        <taxon>Poaceae</taxon>
        <taxon>BOP clade</taxon>
        <taxon>Pooideae</taxon>
        <taxon>Triticodae</taxon>
        <taxon>Triticeae</taxon>
        <taxon>Hordeinae</taxon>
        <taxon>Hordeum</taxon>
    </lineage>
</organism>
<dbReference type="PANTHER" id="PTHR31503">
    <property type="entry name" value="VACUOLAR CALCIUM ION TRANSPORTER"/>
    <property type="match status" value="1"/>
</dbReference>
<reference evidence="10" key="1">
    <citation type="journal article" date="2011" name="Plant Physiol.">
        <title>Comprehensive sequence analysis of 24,783 barley full-length cDNAs derived from 12 clone libraries.</title>
        <authorList>
            <person name="Matsumoto T."/>
            <person name="Tanaka T."/>
            <person name="Sakai H."/>
            <person name="Amano N."/>
            <person name="Kanamori H."/>
            <person name="Kurita K."/>
            <person name="Kikuta A."/>
            <person name="Kamiya K."/>
            <person name="Yamamoto M."/>
            <person name="Ikawa H."/>
            <person name="Fujii N."/>
            <person name="Hori K."/>
            <person name="Itoh T."/>
            <person name="Sato K."/>
        </authorList>
    </citation>
    <scope>NUCLEOTIDE SEQUENCE</scope>
    <source>
        <tissue evidence="10">Shoot and root</tissue>
    </source>
</reference>
<dbReference type="EMBL" id="AK370257">
    <property type="protein sequence ID" value="BAK01458.1"/>
    <property type="molecule type" value="mRNA"/>
</dbReference>
<evidence type="ECO:0000256" key="4">
    <source>
        <dbReference type="ARBA" id="ARBA00022692"/>
    </source>
</evidence>
<keyword evidence="6" id="KW-0406">Ion transport</keyword>
<feature type="transmembrane region" description="Helical" evidence="8">
    <location>
        <begin position="69"/>
        <end position="93"/>
    </location>
</feature>
<dbReference type="Gene3D" id="1.20.1420.30">
    <property type="entry name" value="NCX, central ion-binding region"/>
    <property type="match status" value="1"/>
</dbReference>
<dbReference type="GO" id="GO:0005774">
    <property type="term" value="C:vacuolar membrane"/>
    <property type="evidence" value="ECO:0007669"/>
    <property type="project" value="UniProtKB-ARBA"/>
</dbReference>
<feature type="transmembrane region" description="Helical" evidence="8">
    <location>
        <begin position="311"/>
        <end position="329"/>
    </location>
</feature>
<evidence type="ECO:0000256" key="6">
    <source>
        <dbReference type="ARBA" id="ARBA00023065"/>
    </source>
</evidence>
<keyword evidence="7 8" id="KW-0472">Membrane</keyword>
<accession>F2E286</accession>
<keyword evidence="2" id="KW-0813">Transport</keyword>
<dbReference type="InterPro" id="IPR004837">
    <property type="entry name" value="NaCa_Exmemb"/>
</dbReference>
<dbReference type="GO" id="GO:0012505">
    <property type="term" value="C:endomembrane system"/>
    <property type="evidence" value="ECO:0007669"/>
    <property type="project" value="UniProtKB-SubCell"/>
</dbReference>
<dbReference type="GO" id="GO:0015369">
    <property type="term" value="F:calcium:proton antiporter activity"/>
    <property type="evidence" value="ECO:0007669"/>
    <property type="project" value="UniProtKB-ARBA"/>
</dbReference>
<evidence type="ECO:0000256" key="3">
    <source>
        <dbReference type="ARBA" id="ARBA00022449"/>
    </source>
</evidence>
<feature type="domain" description="Sodium/calcium exchanger membrane region" evidence="9">
    <location>
        <begin position="181"/>
        <end position="328"/>
    </location>
</feature>
<feature type="domain" description="Sodium/calcium exchanger membrane region" evidence="9">
    <location>
        <begin position="13"/>
        <end position="150"/>
    </location>
</feature>
<evidence type="ECO:0000256" key="2">
    <source>
        <dbReference type="ARBA" id="ARBA00022448"/>
    </source>
</evidence>
<dbReference type="InterPro" id="IPR044880">
    <property type="entry name" value="NCX_ion-bd_dom_sf"/>
</dbReference>
<evidence type="ECO:0000256" key="7">
    <source>
        <dbReference type="ARBA" id="ARBA00023136"/>
    </source>
</evidence>
<sequence>MDFGLPPIVVGPISFCLLVFASWCVGEGGEILGTHYDASVLGGIVIAWLNTAPEAIFFITALQSNNPRFAVGAVSGSTIVVCTVALGVCLWIGGSSVKRGRITLQPAVKTQCYILLCSVIVTTAIAAVGFNIILGGIGISFYCMFLFYSLRHKEADAKEDEETGHLEAEEEEEEVVPVQKGIVYLVVGAVLIFGFSSPFINCVVQFATYLEVNPILLAFFLAPIASEAPEILESISLSRKGNIQSINVAFSNLIGGTITKTTILCGLFSLIGYTKGFAWESPSYSLCLMLLGISAAIAAAIGAFSSSLSKYHGLLLLSVFVIIAIIQYATNSRLDSEVFADESFGHDDAHHIKT</sequence>
<keyword evidence="5 8" id="KW-1133">Transmembrane helix</keyword>
<keyword evidence="4 8" id="KW-0812">Transmembrane</keyword>
<protein>
    <submittedName>
        <fullName evidence="10">Predicted protein</fullName>
    </submittedName>
</protein>
<dbReference type="PANTHER" id="PTHR31503:SF74">
    <property type="entry name" value="SODIUM_CALCIUM EXCHANGER MEMBRANE REGION DOMAIN-CONTAINING PROTEIN"/>
    <property type="match status" value="1"/>
</dbReference>
<evidence type="ECO:0000256" key="8">
    <source>
        <dbReference type="SAM" id="Phobius"/>
    </source>
</evidence>
<feature type="transmembrane region" description="Helical" evidence="8">
    <location>
        <begin position="113"/>
        <end position="143"/>
    </location>
</feature>
<proteinExistence type="evidence at transcript level"/>
<dbReference type="Pfam" id="PF01699">
    <property type="entry name" value="Na_Ca_ex"/>
    <property type="match status" value="2"/>
</dbReference>
<dbReference type="AlphaFoldDB" id="F2E286"/>
<feature type="transmembrane region" description="Helical" evidence="8">
    <location>
        <begin position="283"/>
        <end position="304"/>
    </location>
</feature>
<evidence type="ECO:0000256" key="1">
    <source>
        <dbReference type="ARBA" id="ARBA00004127"/>
    </source>
</evidence>
<evidence type="ECO:0000259" key="9">
    <source>
        <dbReference type="Pfam" id="PF01699"/>
    </source>
</evidence>
<comment type="subcellular location">
    <subcellularLocation>
        <location evidence="1">Endomembrane system</location>
        <topology evidence="1">Multi-pass membrane protein</topology>
    </subcellularLocation>
</comment>
<feature type="transmembrane region" description="Helical" evidence="8">
    <location>
        <begin position="40"/>
        <end position="62"/>
    </location>
</feature>
<evidence type="ECO:0000256" key="5">
    <source>
        <dbReference type="ARBA" id="ARBA00022989"/>
    </source>
</evidence>
<evidence type="ECO:0000313" key="10">
    <source>
        <dbReference type="EMBL" id="BAK01458.1"/>
    </source>
</evidence>
<name>F2E286_HORVV</name>
<feature type="transmembrane region" description="Helical" evidence="8">
    <location>
        <begin position="182"/>
        <end position="200"/>
    </location>
</feature>
<feature type="transmembrane region" description="Helical" evidence="8">
    <location>
        <begin position="246"/>
        <end position="271"/>
    </location>
</feature>
<dbReference type="InterPro" id="IPR004713">
    <property type="entry name" value="CaH_exchang"/>
</dbReference>